<proteinExistence type="predicted"/>
<gene>
    <name evidence="1" type="ORF">BJ138DRAFT_893311</name>
</gene>
<name>A0ACB8AES1_9AGAM</name>
<sequence length="734" mass="82089">MLGVLPVLLQISLLLFGIALSAYVWTQQATIAAVVIGATALGLSFYAFIALASAFSQNCPFQTPLTNVIKLLWQPMALLAQIMKALCRDPVQSCWSRIARGKGRVPDPEKAEISSPSPESKLELKIHEYEAPAVRWLLEISTDQEVLLTGAKMVPDIEWPVEVDVSEIYVQLGNAFKGCFVSAPGGTGLRLAPLAQNRALVFGKALLHLFCNRLYLSDSASDVSMAHRDYNRTLLEGFECLARFSEGTSAALFKSMANTLLGGCLFREAGLLPISQSDRSWTLHLLPHLLAHPRCSLEIKRLAVTEIIRWLGSPSPPHHILVDCCLSVAIMLGMRVNRKDLVGVVNNSLADLFMRKFLQQSASVVDATAVQQETLLCSLAPFLEKCQIYPNFDTCDSKACLCDKVDSVMTIYTSCMDRVQQATDAESRAETLNRARAVLRLGVVLSVFPLDRYHKQNRWNPTYHGHPVRFVMVGPESTVDFLQHHYNLRDDEAVADAFFMLSQSRNVEQWATSSLFIDEIIRGMEHKAEHVRHSALQLVRRMRHALTTSEPTVVAAISSHLCDLIPSVRFDDDTGQLLCCLQIIFSFTLYYRFTWVTDFLQKVSDSLLKLLHAKSIASNLPVYLLALLEIVEGYDIKCSFRSSFDDELRSQLLPQAWLALSPLINNELNSDTVDEVLPNLIAFTNRYHNDNGSTTSETLDHAIHLFHHLRAKRPESPSIPLLRELLSKLHTYGS</sequence>
<accession>A0ACB8AES1</accession>
<evidence type="ECO:0000313" key="2">
    <source>
        <dbReference type="Proteomes" id="UP000790377"/>
    </source>
</evidence>
<dbReference type="EMBL" id="MU267671">
    <property type="protein sequence ID" value="KAH7911665.1"/>
    <property type="molecule type" value="Genomic_DNA"/>
</dbReference>
<evidence type="ECO:0000313" key="1">
    <source>
        <dbReference type="EMBL" id="KAH7911665.1"/>
    </source>
</evidence>
<organism evidence="1 2">
    <name type="scientific">Hygrophoropsis aurantiaca</name>
    <dbReference type="NCBI Taxonomy" id="72124"/>
    <lineage>
        <taxon>Eukaryota</taxon>
        <taxon>Fungi</taxon>
        <taxon>Dikarya</taxon>
        <taxon>Basidiomycota</taxon>
        <taxon>Agaricomycotina</taxon>
        <taxon>Agaricomycetes</taxon>
        <taxon>Agaricomycetidae</taxon>
        <taxon>Boletales</taxon>
        <taxon>Coniophorineae</taxon>
        <taxon>Hygrophoropsidaceae</taxon>
        <taxon>Hygrophoropsis</taxon>
    </lineage>
</organism>
<protein>
    <submittedName>
        <fullName evidence="1">Uncharacterized protein</fullName>
    </submittedName>
</protein>
<comment type="caution">
    <text evidence="1">The sequence shown here is derived from an EMBL/GenBank/DDBJ whole genome shotgun (WGS) entry which is preliminary data.</text>
</comment>
<dbReference type="Proteomes" id="UP000790377">
    <property type="component" value="Unassembled WGS sequence"/>
</dbReference>
<reference evidence="1" key="1">
    <citation type="journal article" date="2021" name="New Phytol.">
        <title>Evolutionary innovations through gain and loss of genes in the ectomycorrhizal Boletales.</title>
        <authorList>
            <person name="Wu G."/>
            <person name="Miyauchi S."/>
            <person name="Morin E."/>
            <person name="Kuo A."/>
            <person name="Drula E."/>
            <person name="Varga T."/>
            <person name="Kohler A."/>
            <person name="Feng B."/>
            <person name="Cao Y."/>
            <person name="Lipzen A."/>
            <person name="Daum C."/>
            <person name="Hundley H."/>
            <person name="Pangilinan J."/>
            <person name="Johnson J."/>
            <person name="Barry K."/>
            <person name="LaButti K."/>
            <person name="Ng V."/>
            <person name="Ahrendt S."/>
            <person name="Min B."/>
            <person name="Choi I.G."/>
            <person name="Park H."/>
            <person name="Plett J.M."/>
            <person name="Magnuson J."/>
            <person name="Spatafora J.W."/>
            <person name="Nagy L.G."/>
            <person name="Henrissat B."/>
            <person name="Grigoriev I.V."/>
            <person name="Yang Z.L."/>
            <person name="Xu J."/>
            <person name="Martin F.M."/>
        </authorList>
    </citation>
    <scope>NUCLEOTIDE SEQUENCE</scope>
    <source>
        <strain evidence="1">ATCC 28755</strain>
    </source>
</reference>
<keyword evidence="2" id="KW-1185">Reference proteome</keyword>